<gene>
    <name evidence="1" type="ORF">BES34_005765</name>
</gene>
<proteinExistence type="predicted"/>
<dbReference type="EMBL" id="MCRM02000004">
    <property type="protein sequence ID" value="PNV76010.1"/>
    <property type="molecule type" value="Genomic_DNA"/>
</dbReference>
<sequence>MLSLPFGSPDLFSFRGPFAEAQACKGEICGYYLTSRCGITGKIWLVPFIKMDITVAGQRGILTRLPP</sequence>
<evidence type="ECO:0000313" key="2">
    <source>
        <dbReference type="Proteomes" id="UP000094669"/>
    </source>
</evidence>
<reference evidence="1" key="1">
    <citation type="submission" date="2018-01" db="EMBL/GenBank/DDBJ databases">
        <title>Genomic characterization of Leptospira inadai serogroup Lyme isolated from captured rat in Brazil and comparative analysis with human reference strain.</title>
        <authorList>
            <person name="Moreno L.Z."/>
            <person name="Loureiro A.P."/>
            <person name="Miraglia F."/>
            <person name="Kremer F.S."/>
            <person name="Eslabao M.R."/>
            <person name="Dellagostin O.A."/>
            <person name="Lilenbaum W."/>
            <person name="Moreno A.M."/>
        </authorList>
    </citation>
    <scope>NUCLEOTIDE SEQUENCE [LARGE SCALE GENOMIC DNA]</scope>
    <source>
        <strain evidence="1">M34/99</strain>
    </source>
</reference>
<organism evidence="1 2">
    <name type="scientific">Leptospira inadai serovar Lyme</name>
    <dbReference type="NCBI Taxonomy" id="293084"/>
    <lineage>
        <taxon>Bacteria</taxon>
        <taxon>Pseudomonadati</taxon>
        <taxon>Spirochaetota</taxon>
        <taxon>Spirochaetia</taxon>
        <taxon>Leptospirales</taxon>
        <taxon>Leptospiraceae</taxon>
        <taxon>Leptospira</taxon>
    </lineage>
</organism>
<comment type="caution">
    <text evidence="1">The sequence shown here is derived from an EMBL/GenBank/DDBJ whole genome shotgun (WGS) entry which is preliminary data.</text>
</comment>
<protein>
    <submittedName>
        <fullName evidence="1">Uncharacterized protein</fullName>
    </submittedName>
</protein>
<evidence type="ECO:0000313" key="1">
    <source>
        <dbReference type="EMBL" id="PNV76010.1"/>
    </source>
</evidence>
<keyword evidence="2" id="KW-1185">Reference proteome</keyword>
<name>A0ABX4YL83_9LEPT</name>
<dbReference type="Proteomes" id="UP000094669">
    <property type="component" value="Unassembled WGS sequence"/>
</dbReference>
<accession>A0ABX4YL83</accession>